<dbReference type="OrthoDB" id="6774481at2759"/>
<dbReference type="Proteomes" id="UP001153709">
    <property type="component" value="Unassembled WGS sequence"/>
</dbReference>
<accession>A0A9P0GS44</accession>
<evidence type="ECO:0000313" key="2">
    <source>
        <dbReference type="EMBL" id="CAH1223051.1"/>
    </source>
</evidence>
<feature type="compositionally biased region" description="Polar residues" evidence="1">
    <location>
        <begin position="57"/>
        <end position="75"/>
    </location>
</feature>
<evidence type="ECO:0000256" key="1">
    <source>
        <dbReference type="SAM" id="MobiDB-lite"/>
    </source>
</evidence>
<dbReference type="PANTHER" id="PTHR10773">
    <property type="entry name" value="DNA-DIRECTED RNA POLYMERASES I, II, AND III SUBUNIT RPABC2"/>
    <property type="match status" value="1"/>
</dbReference>
<feature type="compositionally biased region" description="Polar residues" evidence="1">
    <location>
        <begin position="1"/>
        <end position="10"/>
    </location>
</feature>
<name>A0A9P0GS44_DIABA</name>
<evidence type="ECO:0000313" key="3">
    <source>
        <dbReference type="Proteomes" id="UP001153709"/>
    </source>
</evidence>
<sequence length="313" mass="36057">MDKGNQTETNGEIPGTVPVIDNETYEDLHSQDQNKTRKRKRNTRRWKSAQAKEKRNSGMSYTNAKGNQVASRSSKSPCNAEKCRLKCTTKVTHDDRKDIFNNYWGMCDINRQREFIVRHVTIIEPSIAIAKNLSVGVLEKDKRGKHKNHPVIPAAVLQKIKDHINSFPRIPSHYLRAQTDMEYLEGQITIAEMHRMFVQQFNDTSTQKVTYALYAHVFSNNFNIGFFKPKKDLCVKCETFKNTSPDEQGGLKIELDKHLRNKELSRKQKLLGAAEAKKGNCVCACFDLQAVMQTPHGDASLFYYKRKFQKKNR</sequence>
<organism evidence="2 3">
    <name type="scientific">Diabrotica balteata</name>
    <name type="common">Banded cucumber beetle</name>
    <dbReference type="NCBI Taxonomy" id="107213"/>
    <lineage>
        <taxon>Eukaryota</taxon>
        <taxon>Metazoa</taxon>
        <taxon>Ecdysozoa</taxon>
        <taxon>Arthropoda</taxon>
        <taxon>Hexapoda</taxon>
        <taxon>Insecta</taxon>
        <taxon>Pterygota</taxon>
        <taxon>Neoptera</taxon>
        <taxon>Endopterygota</taxon>
        <taxon>Coleoptera</taxon>
        <taxon>Polyphaga</taxon>
        <taxon>Cucujiformia</taxon>
        <taxon>Chrysomeloidea</taxon>
        <taxon>Chrysomelidae</taxon>
        <taxon>Galerucinae</taxon>
        <taxon>Diabroticina</taxon>
        <taxon>Diabroticites</taxon>
        <taxon>Diabrotica</taxon>
    </lineage>
</organism>
<feature type="region of interest" description="Disordered" evidence="1">
    <location>
        <begin position="1"/>
        <end position="75"/>
    </location>
</feature>
<dbReference type="AlphaFoldDB" id="A0A9P0GS44"/>
<keyword evidence="3" id="KW-1185">Reference proteome</keyword>
<reference evidence="2" key="1">
    <citation type="submission" date="2022-01" db="EMBL/GenBank/DDBJ databases">
        <authorList>
            <person name="King R."/>
        </authorList>
    </citation>
    <scope>NUCLEOTIDE SEQUENCE</scope>
</reference>
<feature type="compositionally biased region" description="Basic residues" evidence="1">
    <location>
        <begin position="36"/>
        <end position="47"/>
    </location>
</feature>
<dbReference type="PANTHER" id="PTHR10773:SF19">
    <property type="match status" value="1"/>
</dbReference>
<gene>
    <name evidence="2" type="ORF">DIABBA_LOCUS4</name>
</gene>
<comment type="caution">
    <text evidence="2">The sequence shown here is derived from an EMBL/GenBank/DDBJ whole genome shotgun (WGS) entry which is preliminary data.</text>
</comment>
<protein>
    <submittedName>
        <fullName evidence="2">Uncharacterized protein</fullName>
    </submittedName>
</protein>
<dbReference type="EMBL" id="CAKJVB030000001">
    <property type="protein sequence ID" value="CAH1223051.1"/>
    <property type="molecule type" value="Genomic_DNA"/>
</dbReference>
<proteinExistence type="predicted"/>
<feature type="compositionally biased region" description="Basic and acidic residues" evidence="1">
    <location>
        <begin position="26"/>
        <end position="35"/>
    </location>
</feature>